<dbReference type="PANTHER" id="PTHR13440">
    <property type="entry name" value="BLOC-1 RELATED COMPLEX SUBUNIT 6"/>
    <property type="match status" value="1"/>
</dbReference>
<gene>
    <name evidence="3" type="ORF">BJ684DRAFT_21415</name>
</gene>
<sequence length="129" mass="14167">MSQPPSTLQEPRRLSGQLQNQGPDPDTYRLLATLEVDARALSARLDALLHQLQNELSDSSDSTQESIVVFHDVVEATCASVDAMVERTGVLVDRCEKLDRSLNLIHPLSHQIKGIKQALVALEAKVQVS</sequence>
<dbReference type="InterPro" id="IPR019314">
    <property type="entry name" value="BORCS6"/>
</dbReference>
<dbReference type="OrthoDB" id="21270at2759"/>
<keyword evidence="4" id="KW-1185">Reference proteome</keyword>
<evidence type="ECO:0000313" key="4">
    <source>
        <dbReference type="Proteomes" id="UP000267251"/>
    </source>
</evidence>
<feature type="domain" description="BLOC-1-related complex subunit 6 C-terminal helix" evidence="2">
    <location>
        <begin position="29"/>
        <end position="123"/>
    </location>
</feature>
<feature type="region of interest" description="Disordered" evidence="1">
    <location>
        <begin position="1"/>
        <end position="26"/>
    </location>
</feature>
<dbReference type="PANTHER" id="PTHR13440:SF7">
    <property type="entry name" value="BLOC-1 RELATED COMPLEX SUBUNIT 6"/>
    <property type="match status" value="1"/>
</dbReference>
<dbReference type="GO" id="GO:0032418">
    <property type="term" value="P:lysosome localization"/>
    <property type="evidence" value="ECO:0007669"/>
    <property type="project" value="TreeGrafter"/>
</dbReference>
<evidence type="ECO:0000313" key="3">
    <source>
        <dbReference type="EMBL" id="RKP12016.1"/>
    </source>
</evidence>
<dbReference type="Pfam" id="PF10157">
    <property type="entry name" value="BORCS6"/>
    <property type="match status" value="1"/>
</dbReference>
<protein>
    <recommendedName>
        <fullName evidence="2">BLOC-1-related complex subunit 6 C-terminal helix domain-containing protein</fullName>
    </recommendedName>
</protein>
<evidence type="ECO:0000256" key="1">
    <source>
        <dbReference type="SAM" id="MobiDB-lite"/>
    </source>
</evidence>
<reference evidence="4" key="1">
    <citation type="journal article" date="2018" name="Nat. Microbiol.">
        <title>Leveraging single-cell genomics to expand the fungal tree of life.</title>
        <authorList>
            <person name="Ahrendt S.R."/>
            <person name="Quandt C.A."/>
            <person name="Ciobanu D."/>
            <person name="Clum A."/>
            <person name="Salamov A."/>
            <person name="Andreopoulos B."/>
            <person name="Cheng J.F."/>
            <person name="Woyke T."/>
            <person name="Pelin A."/>
            <person name="Henrissat B."/>
            <person name="Reynolds N.K."/>
            <person name="Benny G.L."/>
            <person name="Smith M.E."/>
            <person name="James T.Y."/>
            <person name="Grigoriev I.V."/>
        </authorList>
    </citation>
    <scope>NUCLEOTIDE SEQUENCE [LARGE SCALE GENOMIC DNA]</scope>
</reference>
<name>A0A4P9XZT3_9FUNG</name>
<dbReference type="GO" id="GO:0099078">
    <property type="term" value="C:BORC complex"/>
    <property type="evidence" value="ECO:0007669"/>
    <property type="project" value="TreeGrafter"/>
</dbReference>
<dbReference type="InterPro" id="IPR046465">
    <property type="entry name" value="BORCS6_C"/>
</dbReference>
<dbReference type="AlphaFoldDB" id="A0A4P9XZT3"/>
<organism evidence="3 4">
    <name type="scientific">Piptocephalis cylindrospora</name>
    <dbReference type="NCBI Taxonomy" id="1907219"/>
    <lineage>
        <taxon>Eukaryota</taxon>
        <taxon>Fungi</taxon>
        <taxon>Fungi incertae sedis</taxon>
        <taxon>Zoopagomycota</taxon>
        <taxon>Zoopagomycotina</taxon>
        <taxon>Zoopagomycetes</taxon>
        <taxon>Zoopagales</taxon>
        <taxon>Piptocephalidaceae</taxon>
        <taxon>Piptocephalis</taxon>
    </lineage>
</organism>
<evidence type="ECO:0000259" key="2">
    <source>
        <dbReference type="Pfam" id="PF10157"/>
    </source>
</evidence>
<proteinExistence type="predicted"/>
<accession>A0A4P9XZT3</accession>
<dbReference type="EMBL" id="KZ988525">
    <property type="protein sequence ID" value="RKP12016.1"/>
    <property type="molecule type" value="Genomic_DNA"/>
</dbReference>
<dbReference type="Proteomes" id="UP000267251">
    <property type="component" value="Unassembled WGS sequence"/>
</dbReference>